<organism evidence="3 4">
    <name type="scientific">Alteromonas aquimaris</name>
    <dbReference type="NCBI Taxonomy" id="2998417"/>
    <lineage>
        <taxon>Bacteria</taxon>
        <taxon>Pseudomonadati</taxon>
        <taxon>Pseudomonadota</taxon>
        <taxon>Gammaproteobacteria</taxon>
        <taxon>Alteromonadales</taxon>
        <taxon>Alteromonadaceae</taxon>
        <taxon>Alteromonas/Salinimonas group</taxon>
        <taxon>Alteromonas</taxon>
    </lineage>
</organism>
<feature type="chain" id="PRO_5046940441" description="HEAT repeat domain-containing protein" evidence="2">
    <location>
        <begin position="20"/>
        <end position="270"/>
    </location>
</feature>
<keyword evidence="2" id="KW-0732">Signal</keyword>
<name>A0ABT3P823_9ALTE</name>
<keyword evidence="4" id="KW-1185">Reference proteome</keyword>
<feature type="region of interest" description="Disordered" evidence="1">
    <location>
        <begin position="246"/>
        <end position="270"/>
    </location>
</feature>
<dbReference type="RefSeq" id="WP_265617671.1">
    <property type="nucleotide sequence ID" value="NZ_JAPFRD010000011.1"/>
</dbReference>
<evidence type="ECO:0008006" key="5">
    <source>
        <dbReference type="Google" id="ProtNLM"/>
    </source>
</evidence>
<sequence length="270" mass="30551">MKNVWLSLLTVLLSFSAVAKLTQSEQRLADRLLSGELRQVKVAAQRIYEQDISNPELIDIAAEVLLKKYPHAFANDVDTLAWVARAIGASENDRYYSVLTEVIDNTEHKKLRKHADKARDNLPQPVNEQYIAGTFPLPAKLYAKEDESEQILRIKELMLAGDLSGLKQAAREVVSKRVNNQHILDMAAEILLRHAATAQKHQVDTFAWLTNALGSSGNARYVHTLMSVEESSDFRKLRKYAEKNREKLGQAKGEQYKSGMVDEPLPDYDY</sequence>
<evidence type="ECO:0000313" key="4">
    <source>
        <dbReference type="Proteomes" id="UP001142810"/>
    </source>
</evidence>
<protein>
    <recommendedName>
        <fullName evidence="5">HEAT repeat domain-containing protein</fullName>
    </recommendedName>
</protein>
<gene>
    <name evidence="3" type="ORF">OPS25_10495</name>
</gene>
<evidence type="ECO:0000256" key="1">
    <source>
        <dbReference type="SAM" id="MobiDB-lite"/>
    </source>
</evidence>
<accession>A0ABT3P823</accession>
<dbReference type="EMBL" id="JAPFRD010000011">
    <property type="protein sequence ID" value="MCW8108921.1"/>
    <property type="molecule type" value="Genomic_DNA"/>
</dbReference>
<evidence type="ECO:0000313" key="3">
    <source>
        <dbReference type="EMBL" id="MCW8108921.1"/>
    </source>
</evidence>
<dbReference type="Proteomes" id="UP001142810">
    <property type="component" value="Unassembled WGS sequence"/>
</dbReference>
<evidence type="ECO:0000256" key="2">
    <source>
        <dbReference type="SAM" id="SignalP"/>
    </source>
</evidence>
<reference evidence="3" key="1">
    <citation type="submission" date="2022-11" db="EMBL/GenBank/DDBJ databases">
        <title>Alteromonas sp. nov., isolated from sea water of the Qingdao.</title>
        <authorList>
            <person name="Wang Q."/>
        </authorList>
    </citation>
    <scope>NUCLEOTIDE SEQUENCE</scope>
    <source>
        <strain evidence="3">ASW11-7</strain>
    </source>
</reference>
<feature type="signal peptide" evidence="2">
    <location>
        <begin position="1"/>
        <end position="19"/>
    </location>
</feature>
<comment type="caution">
    <text evidence="3">The sequence shown here is derived from an EMBL/GenBank/DDBJ whole genome shotgun (WGS) entry which is preliminary data.</text>
</comment>
<proteinExistence type="predicted"/>